<evidence type="ECO:0000313" key="17">
    <source>
        <dbReference type="EMBL" id="HIZ89406.1"/>
    </source>
</evidence>
<evidence type="ECO:0000256" key="13">
    <source>
        <dbReference type="ARBA" id="ARBA00023136"/>
    </source>
</evidence>
<evidence type="ECO:0000256" key="1">
    <source>
        <dbReference type="ARBA" id="ARBA00000085"/>
    </source>
</evidence>
<keyword evidence="7 14" id="KW-0812">Transmembrane</keyword>
<dbReference type="Gene3D" id="6.10.340.10">
    <property type="match status" value="1"/>
</dbReference>
<dbReference type="PROSITE" id="PS50885">
    <property type="entry name" value="HAMP"/>
    <property type="match status" value="1"/>
</dbReference>
<evidence type="ECO:0000256" key="6">
    <source>
        <dbReference type="ARBA" id="ARBA00022679"/>
    </source>
</evidence>
<dbReference type="InterPro" id="IPR003661">
    <property type="entry name" value="HisK_dim/P_dom"/>
</dbReference>
<keyword evidence="4" id="KW-1003">Cell membrane</keyword>
<dbReference type="InterPro" id="IPR045671">
    <property type="entry name" value="NtrY-like_N"/>
</dbReference>
<feature type="transmembrane region" description="Helical" evidence="14">
    <location>
        <begin position="99"/>
        <end position="119"/>
    </location>
</feature>
<dbReference type="InterPro" id="IPR003594">
    <property type="entry name" value="HATPase_dom"/>
</dbReference>
<keyword evidence="13 14" id="KW-0472">Membrane</keyword>
<gene>
    <name evidence="17" type="ORF">H9804_05640</name>
</gene>
<feature type="transmembrane region" description="Helical" evidence="14">
    <location>
        <begin position="33"/>
        <end position="52"/>
    </location>
</feature>
<evidence type="ECO:0000256" key="9">
    <source>
        <dbReference type="ARBA" id="ARBA00022777"/>
    </source>
</evidence>
<dbReference type="Gene3D" id="1.10.287.130">
    <property type="match status" value="1"/>
</dbReference>
<dbReference type="Proteomes" id="UP000824176">
    <property type="component" value="Unassembled WGS sequence"/>
</dbReference>
<feature type="transmembrane region" description="Helical" evidence="14">
    <location>
        <begin position="64"/>
        <end position="87"/>
    </location>
</feature>
<dbReference type="SUPFAM" id="SSF158472">
    <property type="entry name" value="HAMP domain-like"/>
    <property type="match status" value="1"/>
</dbReference>
<dbReference type="SMART" id="SM00388">
    <property type="entry name" value="HisKA"/>
    <property type="match status" value="1"/>
</dbReference>
<dbReference type="InterPro" id="IPR050398">
    <property type="entry name" value="HssS/ArlS-like"/>
</dbReference>
<dbReference type="SUPFAM" id="SSF55874">
    <property type="entry name" value="ATPase domain of HSP90 chaperone/DNA topoisomerase II/histidine kinase"/>
    <property type="match status" value="1"/>
</dbReference>
<evidence type="ECO:0000313" key="18">
    <source>
        <dbReference type="Proteomes" id="UP000824176"/>
    </source>
</evidence>
<dbReference type="Pfam" id="PF00512">
    <property type="entry name" value="HisKA"/>
    <property type="match status" value="1"/>
</dbReference>
<dbReference type="Pfam" id="PF19312">
    <property type="entry name" value="NtrY_N"/>
    <property type="match status" value="1"/>
</dbReference>
<dbReference type="Pfam" id="PF00672">
    <property type="entry name" value="HAMP"/>
    <property type="match status" value="1"/>
</dbReference>
<comment type="catalytic activity">
    <reaction evidence="1">
        <text>ATP + protein L-histidine = ADP + protein N-phospho-L-histidine.</text>
        <dbReference type="EC" id="2.7.13.3"/>
    </reaction>
</comment>
<keyword evidence="10" id="KW-0067">ATP-binding</keyword>
<evidence type="ECO:0000256" key="2">
    <source>
        <dbReference type="ARBA" id="ARBA00004651"/>
    </source>
</evidence>
<dbReference type="InterPro" id="IPR017232">
    <property type="entry name" value="NtrY"/>
</dbReference>
<comment type="caution">
    <text evidence="17">The sequence shown here is derived from an EMBL/GenBank/DDBJ whole genome shotgun (WGS) entry which is preliminary data.</text>
</comment>
<keyword evidence="12" id="KW-0902">Two-component regulatory system</keyword>
<dbReference type="GO" id="GO:0005886">
    <property type="term" value="C:plasma membrane"/>
    <property type="evidence" value="ECO:0007669"/>
    <property type="project" value="UniProtKB-SubCell"/>
</dbReference>
<evidence type="ECO:0000256" key="4">
    <source>
        <dbReference type="ARBA" id="ARBA00022475"/>
    </source>
</evidence>
<reference evidence="17" key="2">
    <citation type="submission" date="2021-04" db="EMBL/GenBank/DDBJ databases">
        <authorList>
            <person name="Gilroy R."/>
        </authorList>
    </citation>
    <scope>NUCLEOTIDE SEQUENCE</scope>
    <source>
        <strain evidence="17">ChiW4-1371</strain>
    </source>
</reference>
<reference evidence="17" key="1">
    <citation type="journal article" date="2021" name="PeerJ">
        <title>Extensive microbial diversity within the chicken gut microbiome revealed by metagenomics and culture.</title>
        <authorList>
            <person name="Gilroy R."/>
            <person name="Ravi A."/>
            <person name="Getino M."/>
            <person name="Pursley I."/>
            <person name="Horton D.L."/>
            <person name="Alikhan N.F."/>
            <person name="Baker D."/>
            <person name="Gharbi K."/>
            <person name="Hall N."/>
            <person name="Watson M."/>
            <person name="Adriaenssens E.M."/>
            <person name="Foster-Nyarko E."/>
            <person name="Jarju S."/>
            <person name="Secka A."/>
            <person name="Antonio M."/>
            <person name="Oren A."/>
            <person name="Chaudhuri R.R."/>
            <person name="La Ragione R."/>
            <person name="Hildebrand F."/>
            <person name="Pallen M.J."/>
        </authorList>
    </citation>
    <scope>NUCLEOTIDE SEQUENCE</scope>
    <source>
        <strain evidence="17">ChiW4-1371</strain>
    </source>
</reference>
<evidence type="ECO:0000256" key="14">
    <source>
        <dbReference type="SAM" id="Phobius"/>
    </source>
</evidence>
<dbReference type="PANTHER" id="PTHR45528:SF1">
    <property type="entry name" value="SENSOR HISTIDINE KINASE CPXA"/>
    <property type="match status" value="1"/>
</dbReference>
<dbReference type="InterPro" id="IPR036890">
    <property type="entry name" value="HATPase_C_sf"/>
</dbReference>
<evidence type="ECO:0000256" key="12">
    <source>
        <dbReference type="ARBA" id="ARBA00023012"/>
    </source>
</evidence>
<dbReference type="PANTHER" id="PTHR45528">
    <property type="entry name" value="SENSOR HISTIDINE KINASE CPXA"/>
    <property type="match status" value="1"/>
</dbReference>
<keyword evidence="6" id="KW-0808">Transferase</keyword>
<name>A0A9D2KBS2_9BACT</name>
<keyword evidence="8" id="KW-0547">Nucleotide-binding</keyword>
<evidence type="ECO:0000256" key="7">
    <source>
        <dbReference type="ARBA" id="ARBA00022692"/>
    </source>
</evidence>
<accession>A0A9D2KBS2</accession>
<dbReference type="AlphaFoldDB" id="A0A9D2KBS2"/>
<dbReference type="InterPro" id="IPR003660">
    <property type="entry name" value="HAMP_dom"/>
</dbReference>
<dbReference type="GO" id="GO:0005524">
    <property type="term" value="F:ATP binding"/>
    <property type="evidence" value="ECO:0007669"/>
    <property type="project" value="UniProtKB-KW"/>
</dbReference>
<sequence length="724" mass="82684">MLLSEKIKNKILNFIKFLTSPSSGDVKLKLRRYILYFVIVVIINIIAGKNITHLGYPLSSNISMFLLLNINIILVIVLLLLIFRNLVKILSEQRGTLKIKLLIFSLAVTILPVTIIFIYSSQLINDSINKWFANQVDGIVNKSRILVDDFRQSERQELNNYLNYFQSLLTEKEIYSADKIAPYSRDICRYVYNNVFTNIIVFDSSNNIILTCNNSYDTYLLEKLITHRQELIKDKYIYGYEDIARGIHWAGIYTDNNSNQQGGILILKYTTPQLYNDIEEIKNDIKTYNQNLYFAYPVKNSSIMQLLQISLLLLFSSIWVSMLFARSITKPIEELAKASQKISSGNFDVTVKEYTGGEIGDLVSAFNSMAAQMKTYTTELYSKNIVLSEMFEQISRDNMYIDAIFKNVDSSIILLSNDLQILKSNIKADIFLSSHRKSFDEIVLNKVKDFMNDDKDEMIENFDISDKNGNRIFFMSLSKIVLGDENQVLILLSDVTDVVDAQKVALWKDIATKIAHEVKNPLTPIKLMAERVKRRASKMSDADSRNVINECMDIIITESESLKELIEEFNMFARLPKADKHVINLLSLLNDTVSLYKETYRNITFNIDCNSKIEINCDRLQLRRAFQNIILNAVHIIGTEKGIISIEVLEINDNIEIYIKDSGSGIDENDIPNLFKPYFSKRQGGTGLGLAIVKKVVEEHSGTITAGNNIEGGAYFKITLPRGL</sequence>
<dbReference type="SUPFAM" id="SSF47384">
    <property type="entry name" value="Homodimeric domain of signal transducing histidine kinase"/>
    <property type="match status" value="1"/>
</dbReference>
<dbReference type="InterPro" id="IPR036097">
    <property type="entry name" value="HisK_dim/P_sf"/>
</dbReference>
<evidence type="ECO:0000256" key="5">
    <source>
        <dbReference type="ARBA" id="ARBA00022553"/>
    </source>
</evidence>
<evidence type="ECO:0000256" key="10">
    <source>
        <dbReference type="ARBA" id="ARBA00022840"/>
    </source>
</evidence>
<evidence type="ECO:0000256" key="8">
    <source>
        <dbReference type="ARBA" id="ARBA00022741"/>
    </source>
</evidence>
<dbReference type="EMBL" id="DXAQ01000087">
    <property type="protein sequence ID" value="HIZ89406.1"/>
    <property type="molecule type" value="Genomic_DNA"/>
</dbReference>
<dbReference type="Pfam" id="PF02518">
    <property type="entry name" value="HATPase_c"/>
    <property type="match status" value="1"/>
</dbReference>
<dbReference type="PIRSF" id="PIRSF037532">
    <property type="entry name" value="STHK_NtrY"/>
    <property type="match status" value="1"/>
</dbReference>
<proteinExistence type="predicted"/>
<keyword evidence="9" id="KW-0418">Kinase</keyword>
<protein>
    <recommendedName>
        <fullName evidence="3">histidine kinase</fullName>
        <ecNumber evidence="3">2.7.13.3</ecNumber>
    </recommendedName>
</protein>
<dbReference type="InterPro" id="IPR005467">
    <property type="entry name" value="His_kinase_dom"/>
</dbReference>
<keyword evidence="5" id="KW-0597">Phosphoprotein</keyword>
<evidence type="ECO:0000256" key="11">
    <source>
        <dbReference type="ARBA" id="ARBA00022989"/>
    </source>
</evidence>
<dbReference type="SMART" id="SM00387">
    <property type="entry name" value="HATPase_c"/>
    <property type="match status" value="1"/>
</dbReference>
<dbReference type="GO" id="GO:0000155">
    <property type="term" value="F:phosphorelay sensor kinase activity"/>
    <property type="evidence" value="ECO:0007669"/>
    <property type="project" value="InterPro"/>
</dbReference>
<dbReference type="InterPro" id="IPR004358">
    <property type="entry name" value="Sig_transdc_His_kin-like_C"/>
</dbReference>
<dbReference type="CDD" id="cd06225">
    <property type="entry name" value="HAMP"/>
    <property type="match status" value="1"/>
</dbReference>
<feature type="domain" description="Histidine kinase" evidence="15">
    <location>
        <begin position="513"/>
        <end position="724"/>
    </location>
</feature>
<dbReference type="Gene3D" id="3.30.565.10">
    <property type="entry name" value="Histidine kinase-like ATPase, C-terminal domain"/>
    <property type="match status" value="1"/>
</dbReference>
<organism evidence="17 18">
    <name type="scientific">Candidatus Mucispirillum faecigallinarum</name>
    <dbReference type="NCBI Taxonomy" id="2838699"/>
    <lineage>
        <taxon>Bacteria</taxon>
        <taxon>Pseudomonadati</taxon>
        <taxon>Deferribacterota</taxon>
        <taxon>Deferribacteres</taxon>
        <taxon>Deferribacterales</taxon>
        <taxon>Mucispirillaceae</taxon>
        <taxon>Mucispirillum</taxon>
    </lineage>
</organism>
<keyword evidence="11 14" id="KW-1133">Transmembrane helix</keyword>
<comment type="subcellular location">
    <subcellularLocation>
        <location evidence="2">Cell membrane</location>
        <topology evidence="2">Multi-pass membrane protein</topology>
    </subcellularLocation>
</comment>
<evidence type="ECO:0000256" key="3">
    <source>
        <dbReference type="ARBA" id="ARBA00012438"/>
    </source>
</evidence>
<evidence type="ECO:0000259" key="16">
    <source>
        <dbReference type="PROSITE" id="PS50885"/>
    </source>
</evidence>
<feature type="domain" description="HAMP" evidence="16">
    <location>
        <begin position="326"/>
        <end position="378"/>
    </location>
</feature>
<dbReference type="PRINTS" id="PR00344">
    <property type="entry name" value="BCTRLSENSOR"/>
</dbReference>
<dbReference type="PROSITE" id="PS50109">
    <property type="entry name" value="HIS_KIN"/>
    <property type="match status" value="1"/>
</dbReference>
<dbReference type="SMART" id="SM00304">
    <property type="entry name" value="HAMP"/>
    <property type="match status" value="1"/>
</dbReference>
<dbReference type="EC" id="2.7.13.3" evidence="3"/>
<dbReference type="CDD" id="cd00082">
    <property type="entry name" value="HisKA"/>
    <property type="match status" value="1"/>
</dbReference>
<evidence type="ECO:0000259" key="15">
    <source>
        <dbReference type="PROSITE" id="PS50109"/>
    </source>
</evidence>